<dbReference type="EMBL" id="QUTI01062872">
    <property type="protein sequence ID" value="RLN88029.1"/>
    <property type="molecule type" value="Genomic_DNA"/>
</dbReference>
<name>A0A9X8H2F4_APHAT</name>
<reference evidence="1 2" key="1">
    <citation type="journal article" date="2018" name="J. Invertebr. Pathol.">
        <title>New genotyping method for the causative agent of crayfish plague (Aphanomyces astaci) based on whole genome data.</title>
        <authorList>
            <person name="Minardi D."/>
            <person name="Studholme D.J."/>
            <person name="van der Giezen M."/>
            <person name="Pretto T."/>
            <person name="Oidtmann B."/>
        </authorList>
    </citation>
    <scope>NUCLEOTIDE SEQUENCE [LARGE SCALE GENOMIC DNA]</scope>
    <source>
        <strain evidence="1 2">KB13</strain>
    </source>
</reference>
<accession>A0A9X8H2F4</accession>
<comment type="caution">
    <text evidence="1">The sequence shown here is derived from an EMBL/GenBank/DDBJ whole genome shotgun (WGS) entry which is preliminary data.</text>
</comment>
<evidence type="ECO:0000313" key="2">
    <source>
        <dbReference type="Proteomes" id="UP000275652"/>
    </source>
</evidence>
<dbReference type="InterPro" id="IPR025533">
    <property type="entry name" value="DUF4419"/>
</dbReference>
<evidence type="ECO:0000313" key="1">
    <source>
        <dbReference type="EMBL" id="RLN88029.1"/>
    </source>
</evidence>
<dbReference type="AlphaFoldDB" id="A0A9X8H2F4"/>
<proteinExistence type="predicted"/>
<gene>
    <name evidence="1" type="ORF">DYB28_004744</name>
</gene>
<protein>
    <submittedName>
        <fullName evidence="1">Uncharacterized protein</fullName>
    </submittedName>
</protein>
<dbReference type="Proteomes" id="UP000275652">
    <property type="component" value="Unassembled WGS sequence"/>
</dbReference>
<sequence>MLSCHHERFHVGGRNEHHNLILRPDDVWLAITTQFELFIKHAQACDDVASDVPVQLEMDKIAPGYPLTVDVTIDDNGVESKSLIFACH</sequence>
<organism evidence="1 2">
    <name type="scientific">Aphanomyces astaci</name>
    <name type="common">Crayfish plague agent</name>
    <dbReference type="NCBI Taxonomy" id="112090"/>
    <lineage>
        <taxon>Eukaryota</taxon>
        <taxon>Sar</taxon>
        <taxon>Stramenopiles</taxon>
        <taxon>Oomycota</taxon>
        <taxon>Saprolegniomycetes</taxon>
        <taxon>Saprolegniales</taxon>
        <taxon>Verrucalvaceae</taxon>
        <taxon>Aphanomyces</taxon>
    </lineage>
</organism>
<dbReference type="Pfam" id="PF14388">
    <property type="entry name" value="DUF4419"/>
    <property type="match status" value="1"/>
</dbReference>